<proteinExistence type="predicted"/>
<dbReference type="PANTHER" id="PTHR24205:SF16">
    <property type="entry name" value="GH01042P-RELATED"/>
    <property type="match status" value="1"/>
</dbReference>
<evidence type="ECO:0000256" key="2">
    <source>
        <dbReference type="ARBA" id="ARBA00022737"/>
    </source>
</evidence>
<dbReference type="PANTHER" id="PTHR24205">
    <property type="entry name" value="FOUR AND A HALF LIM DOMAINS PROTEIN"/>
    <property type="match status" value="1"/>
</dbReference>
<dbReference type="FunFam" id="2.10.110.10:FF:000005">
    <property type="entry name" value="Testin isoform 1"/>
    <property type="match status" value="1"/>
</dbReference>
<reference evidence="7 8" key="1">
    <citation type="submission" date="2018-10" db="EMBL/GenBank/DDBJ databases">
        <authorList>
            <consortium name="Pathogen Informatics"/>
        </authorList>
    </citation>
    <scope>NUCLEOTIDE SEQUENCE [LARGE SCALE GENOMIC DNA]</scope>
</reference>
<evidence type="ECO:0000256" key="3">
    <source>
        <dbReference type="ARBA" id="ARBA00022833"/>
    </source>
</evidence>
<evidence type="ECO:0000313" key="8">
    <source>
        <dbReference type="Proteomes" id="UP000267029"/>
    </source>
</evidence>
<keyword evidence="3 5" id="KW-0862">Zinc</keyword>
<dbReference type="Proteomes" id="UP000267029">
    <property type="component" value="Unassembled WGS sequence"/>
</dbReference>
<evidence type="ECO:0000256" key="4">
    <source>
        <dbReference type="ARBA" id="ARBA00023038"/>
    </source>
</evidence>
<dbReference type="SUPFAM" id="SSF57716">
    <property type="entry name" value="Glucocorticoid receptor-like (DNA-binding domain)"/>
    <property type="match status" value="2"/>
</dbReference>
<keyword evidence="2" id="KW-0677">Repeat</keyword>
<dbReference type="STRING" id="53468.A0A0R3UHM2"/>
<dbReference type="WBParaSite" id="MCU_002676-RA">
    <property type="protein sequence ID" value="MCU_002676-RA"/>
    <property type="gene ID" value="MCU_002676"/>
</dbReference>
<dbReference type="OrthoDB" id="8062037at2759"/>
<dbReference type="AlphaFoldDB" id="A0A0R3UHM2"/>
<name>A0A0R3UHM2_MESCO</name>
<dbReference type="GO" id="GO:0003712">
    <property type="term" value="F:transcription coregulator activity"/>
    <property type="evidence" value="ECO:0007669"/>
    <property type="project" value="TreeGrafter"/>
</dbReference>
<evidence type="ECO:0000259" key="6">
    <source>
        <dbReference type="PROSITE" id="PS50023"/>
    </source>
</evidence>
<dbReference type="InterPro" id="IPR001781">
    <property type="entry name" value="Znf_LIM"/>
</dbReference>
<protein>
    <submittedName>
        <fullName evidence="9 10">LIM zinc-binding domain-containing protein</fullName>
    </submittedName>
</protein>
<reference evidence="9 10" key="2">
    <citation type="submission" date="2019-11" db="UniProtKB">
        <authorList>
            <consortium name="WormBaseParasite"/>
        </authorList>
    </citation>
    <scope>IDENTIFICATION</scope>
</reference>
<dbReference type="Gene3D" id="2.10.110.10">
    <property type="entry name" value="Cysteine Rich Protein"/>
    <property type="match status" value="2"/>
</dbReference>
<dbReference type="PROSITE" id="PS50023">
    <property type="entry name" value="LIM_DOMAIN_2"/>
    <property type="match status" value="2"/>
</dbReference>
<keyword evidence="8" id="KW-1185">Reference proteome</keyword>
<feature type="domain" description="LIM zinc-binding" evidence="6">
    <location>
        <begin position="3"/>
        <end position="62"/>
    </location>
</feature>
<keyword evidence="4 5" id="KW-0440">LIM domain</keyword>
<evidence type="ECO:0000256" key="5">
    <source>
        <dbReference type="PROSITE-ProRule" id="PRU00125"/>
    </source>
</evidence>
<dbReference type="PROSITE" id="PS00478">
    <property type="entry name" value="LIM_DOMAIN_1"/>
    <property type="match status" value="2"/>
</dbReference>
<evidence type="ECO:0000256" key="1">
    <source>
        <dbReference type="ARBA" id="ARBA00022723"/>
    </source>
</evidence>
<evidence type="ECO:0000313" key="9">
    <source>
        <dbReference type="WBParaSite" id="MCU_002676-RA"/>
    </source>
</evidence>
<dbReference type="WBParaSite" id="MCU_002676-RB">
    <property type="protein sequence ID" value="MCU_002676-RB"/>
    <property type="gene ID" value="MCU_002676"/>
</dbReference>
<dbReference type="Pfam" id="PF00412">
    <property type="entry name" value="LIM"/>
    <property type="match status" value="2"/>
</dbReference>
<evidence type="ECO:0000313" key="10">
    <source>
        <dbReference type="WBParaSite" id="MCU_002676-RB"/>
    </source>
</evidence>
<dbReference type="EMBL" id="UXSR01005302">
    <property type="protein sequence ID" value="VDD80849.1"/>
    <property type="molecule type" value="Genomic_DNA"/>
</dbReference>
<dbReference type="SMART" id="SM00132">
    <property type="entry name" value="LIM"/>
    <property type="match status" value="2"/>
</dbReference>
<dbReference type="GO" id="GO:0005634">
    <property type="term" value="C:nucleus"/>
    <property type="evidence" value="ECO:0007669"/>
    <property type="project" value="TreeGrafter"/>
</dbReference>
<keyword evidence="1 5" id="KW-0479">Metal-binding</keyword>
<evidence type="ECO:0000313" key="7">
    <source>
        <dbReference type="EMBL" id="VDD80849.1"/>
    </source>
</evidence>
<dbReference type="CDD" id="cd08368">
    <property type="entry name" value="LIM"/>
    <property type="match status" value="1"/>
</dbReference>
<organism evidence="9">
    <name type="scientific">Mesocestoides corti</name>
    <name type="common">Flatworm</name>
    <dbReference type="NCBI Taxonomy" id="53468"/>
    <lineage>
        <taxon>Eukaryota</taxon>
        <taxon>Metazoa</taxon>
        <taxon>Spiralia</taxon>
        <taxon>Lophotrochozoa</taxon>
        <taxon>Platyhelminthes</taxon>
        <taxon>Cestoda</taxon>
        <taxon>Eucestoda</taxon>
        <taxon>Cyclophyllidea</taxon>
        <taxon>Mesocestoididae</taxon>
        <taxon>Mesocestoides</taxon>
    </lineage>
</organism>
<accession>A0A0R3UHM2</accession>
<sequence>MVERCAKCGQEITGQVVIALGQKWHQRCFVCQGCHTTLQGKQFVNKDGEVYCIDCRKQKFDPRCHKCHLKIDPTVRYPIDGDRSFHRECFVCSKCGTSLDGRRFCMKDDQYVCTNH</sequence>
<dbReference type="GO" id="GO:0030018">
    <property type="term" value="C:Z disc"/>
    <property type="evidence" value="ECO:0007669"/>
    <property type="project" value="TreeGrafter"/>
</dbReference>
<feature type="domain" description="LIM zinc-binding" evidence="6">
    <location>
        <begin position="63"/>
        <end position="116"/>
    </location>
</feature>
<gene>
    <name evidence="7" type="ORF">MCOS_LOCUS6852</name>
</gene>
<dbReference type="GO" id="GO:0046872">
    <property type="term" value="F:metal ion binding"/>
    <property type="evidence" value="ECO:0007669"/>
    <property type="project" value="UniProtKB-KW"/>
</dbReference>